<dbReference type="EMBL" id="JAHRIM010022266">
    <property type="protein sequence ID" value="MEQ2263359.1"/>
    <property type="molecule type" value="Genomic_DNA"/>
</dbReference>
<keyword evidence="3" id="KW-1185">Reference proteome</keyword>
<gene>
    <name evidence="2" type="ORF">XENORESO_006673</name>
</gene>
<reference evidence="2 3" key="1">
    <citation type="submission" date="2021-06" db="EMBL/GenBank/DDBJ databases">
        <authorList>
            <person name="Palmer J.M."/>
        </authorList>
    </citation>
    <scope>NUCLEOTIDE SEQUENCE [LARGE SCALE GENOMIC DNA]</scope>
    <source>
        <strain evidence="2 3">XR_2019</strain>
        <tissue evidence="2">Muscle</tissue>
    </source>
</reference>
<proteinExistence type="predicted"/>
<evidence type="ECO:0000256" key="1">
    <source>
        <dbReference type="SAM" id="Phobius"/>
    </source>
</evidence>
<accession>A0ABV0W1I6</accession>
<comment type="caution">
    <text evidence="2">The sequence shown here is derived from an EMBL/GenBank/DDBJ whole genome shotgun (WGS) entry which is preliminary data.</text>
</comment>
<keyword evidence="1" id="KW-0472">Membrane</keyword>
<keyword evidence="1" id="KW-1133">Transmembrane helix</keyword>
<feature type="transmembrane region" description="Helical" evidence="1">
    <location>
        <begin position="12"/>
        <end position="40"/>
    </location>
</feature>
<organism evidence="2 3">
    <name type="scientific">Xenotaenia resolanae</name>
    <dbReference type="NCBI Taxonomy" id="208358"/>
    <lineage>
        <taxon>Eukaryota</taxon>
        <taxon>Metazoa</taxon>
        <taxon>Chordata</taxon>
        <taxon>Craniata</taxon>
        <taxon>Vertebrata</taxon>
        <taxon>Euteleostomi</taxon>
        <taxon>Actinopterygii</taxon>
        <taxon>Neopterygii</taxon>
        <taxon>Teleostei</taxon>
        <taxon>Neoteleostei</taxon>
        <taxon>Acanthomorphata</taxon>
        <taxon>Ovalentaria</taxon>
        <taxon>Atherinomorphae</taxon>
        <taxon>Cyprinodontiformes</taxon>
        <taxon>Goodeidae</taxon>
        <taxon>Xenotaenia</taxon>
    </lineage>
</organism>
<dbReference type="PROSITE" id="PS51257">
    <property type="entry name" value="PROKAR_LIPOPROTEIN"/>
    <property type="match status" value="1"/>
</dbReference>
<sequence length="112" mass="12227">MFKTWFGKWGNLPVSIFTSLTVVVIAVCACCCAPCIRALILRCMTTTMSSMDSGGLGVPTVYQIPKVKGSGPSNQGCEKEGAVIRLTGLRGPPSEPIYFCWDHSHELQQEMR</sequence>
<evidence type="ECO:0000313" key="3">
    <source>
        <dbReference type="Proteomes" id="UP001444071"/>
    </source>
</evidence>
<evidence type="ECO:0000313" key="2">
    <source>
        <dbReference type="EMBL" id="MEQ2263359.1"/>
    </source>
</evidence>
<protein>
    <submittedName>
        <fullName evidence="2">Uncharacterized protein</fullName>
    </submittedName>
</protein>
<name>A0ABV0W1I6_9TELE</name>
<keyword evidence="1" id="KW-0812">Transmembrane</keyword>
<dbReference type="Proteomes" id="UP001444071">
    <property type="component" value="Unassembled WGS sequence"/>
</dbReference>